<dbReference type="GO" id="GO:0009423">
    <property type="term" value="P:chorismate biosynthetic process"/>
    <property type="evidence" value="ECO:0007669"/>
    <property type="project" value="UniProtKB-UniRule"/>
</dbReference>
<evidence type="ECO:0000256" key="8">
    <source>
        <dbReference type="HAMAP-Rule" id="MF_00222"/>
    </source>
</evidence>
<reference evidence="12 13" key="1">
    <citation type="submission" date="2017-09" db="EMBL/GenBank/DDBJ databases">
        <title>Genomics of the genus Arcobacter.</title>
        <authorList>
            <person name="Perez-Cataluna A."/>
            <person name="Figueras M.J."/>
            <person name="Salas-Masso N."/>
        </authorList>
    </citation>
    <scope>NUCLEOTIDE SEQUENCE [LARGE SCALE GENOMIC DNA]</scope>
    <source>
        <strain evidence="12 13">DSM 18005</strain>
    </source>
</reference>
<sequence>MSENITNNTQVYAIFGDPVEHSKSPQMHNSAFEFLNIDAVYKKHHLKDGKKLKEEFLNNLYSGANITVPHKEQAFKQADEVVGIANEIQAVNTYIKKDKKVIAYNTDAPGFLKAIESFKDVNKVLVLGAGGTAKAIALALQEKKIDVTVVNRSDSKLEFFKQKNIKCFSWKDFRLDYFDLVVNSTSAGLKDENLPMNKAQLENVFLNSKYAFDCVYGKETAFLKLAKKEGLKTKDGEDMLLYQGLLAFELFTNTKADNSVVETMRKGLRGE</sequence>
<dbReference type="InterPro" id="IPR022893">
    <property type="entry name" value="Shikimate_DH_fam"/>
</dbReference>
<keyword evidence="4 8" id="KW-0521">NADP</keyword>
<comment type="subunit">
    <text evidence="8">Homodimer.</text>
</comment>
<dbReference type="InterPro" id="IPR011342">
    <property type="entry name" value="Shikimate_DH"/>
</dbReference>
<dbReference type="PANTHER" id="PTHR21089">
    <property type="entry name" value="SHIKIMATE DEHYDROGENASE"/>
    <property type="match status" value="1"/>
</dbReference>
<dbReference type="HAMAP" id="MF_00222">
    <property type="entry name" value="Shikimate_DH_AroE"/>
    <property type="match status" value="1"/>
</dbReference>
<comment type="caution">
    <text evidence="12">The sequence shown here is derived from an EMBL/GenBank/DDBJ whole genome shotgun (WGS) entry which is preliminary data.</text>
</comment>
<comment type="caution">
    <text evidence="8">Lacks conserved residue(s) required for the propagation of feature annotation.</text>
</comment>
<organism evidence="12 13">
    <name type="scientific">Malaciobacter halophilus</name>
    <dbReference type="NCBI Taxonomy" id="197482"/>
    <lineage>
        <taxon>Bacteria</taxon>
        <taxon>Pseudomonadati</taxon>
        <taxon>Campylobacterota</taxon>
        <taxon>Epsilonproteobacteria</taxon>
        <taxon>Campylobacterales</taxon>
        <taxon>Arcobacteraceae</taxon>
        <taxon>Malaciobacter</taxon>
    </lineage>
</organism>
<feature type="domain" description="Shikimate dehydrogenase substrate binding N-terminal" evidence="10">
    <location>
        <begin position="14"/>
        <end position="93"/>
    </location>
</feature>
<feature type="active site" description="Proton acceptor" evidence="8">
    <location>
        <position position="71"/>
    </location>
</feature>
<keyword evidence="13" id="KW-1185">Reference proteome</keyword>
<dbReference type="GO" id="GO:0004764">
    <property type="term" value="F:shikimate 3-dehydrogenase (NADP+) activity"/>
    <property type="evidence" value="ECO:0007669"/>
    <property type="project" value="UniProtKB-UniRule"/>
</dbReference>
<feature type="binding site" evidence="8">
    <location>
        <position position="243"/>
    </location>
    <ligand>
        <name>shikimate</name>
        <dbReference type="ChEBI" id="CHEBI:36208"/>
    </ligand>
</feature>
<evidence type="ECO:0000259" key="11">
    <source>
        <dbReference type="Pfam" id="PF18317"/>
    </source>
</evidence>
<keyword evidence="6 8" id="KW-0057">Aromatic amino acid biosynthesis</keyword>
<evidence type="ECO:0000313" key="13">
    <source>
        <dbReference type="Proteomes" id="UP000233248"/>
    </source>
</evidence>
<evidence type="ECO:0000256" key="6">
    <source>
        <dbReference type="ARBA" id="ARBA00023141"/>
    </source>
</evidence>
<dbReference type="NCBIfam" id="TIGR00507">
    <property type="entry name" value="aroE"/>
    <property type="match status" value="1"/>
</dbReference>
<feature type="binding site" evidence="8">
    <location>
        <position position="236"/>
    </location>
    <ligand>
        <name>NADP(+)</name>
        <dbReference type="ChEBI" id="CHEBI:58349"/>
    </ligand>
</feature>
<dbReference type="Gene3D" id="3.40.50.10860">
    <property type="entry name" value="Leucine Dehydrogenase, chain A, domain 1"/>
    <property type="match status" value="1"/>
</dbReference>
<protein>
    <recommendedName>
        <fullName evidence="2 8">Shikimate dehydrogenase (NADP(+))</fullName>
        <shortName evidence="8">SDH</shortName>
        <ecNumber evidence="2 8">1.1.1.25</ecNumber>
    </recommendedName>
</protein>
<dbReference type="InterPro" id="IPR036291">
    <property type="entry name" value="NAD(P)-bd_dom_sf"/>
</dbReference>
<evidence type="ECO:0000256" key="7">
    <source>
        <dbReference type="ARBA" id="ARBA00049442"/>
    </source>
</evidence>
<evidence type="ECO:0000256" key="3">
    <source>
        <dbReference type="ARBA" id="ARBA00022605"/>
    </source>
</evidence>
<comment type="catalytic activity">
    <reaction evidence="7 8">
        <text>shikimate + NADP(+) = 3-dehydroshikimate + NADPH + H(+)</text>
        <dbReference type="Rhea" id="RHEA:17737"/>
        <dbReference type="ChEBI" id="CHEBI:15378"/>
        <dbReference type="ChEBI" id="CHEBI:16630"/>
        <dbReference type="ChEBI" id="CHEBI:36208"/>
        <dbReference type="ChEBI" id="CHEBI:57783"/>
        <dbReference type="ChEBI" id="CHEBI:58349"/>
        <dbReference type="EC" id="1.1.1.25"/>
    </reaction>
</comment>
<evidence type="ECO:0000313" key="12">
    <source>
        <dbReference type="EMBL" id="PKI80803.1"/>
    </source>
</evidence>
<dbReference type="InterPro" id="IPR046346">
    <property type="entry name" value="Aminoacid_DH-like_N_sf"/>
</dbReference>
<accession>A0A2N1J2M1</accession>
<dbReference type="Pfam" id="PF18317">
    <property type="entry name" value="SDH_C"/>
    <property type="match status" value="1"/>
</dbReference>
<dbReference type="Pfam" id="PF08501">
    <property type="entry name" value="Shikimate_dh_N"/>
    <property type="match status" value="1"/>
</dbReference>
<evidence type="ECO:0000256" key="2">
    <source>
        <dbReference type="ARBA" id="ARBA00012962"/>
    </source>
</evidence>
<dbReference type="GO" id="GO:0050661">
    <property type="term" value="F:NADP binding"/>
    <property type="evidence" value="ECO:0007669"/>
    <property type="project" value="InterPro"/>
</dbReference>
<dbReference type="EMBL" id="NXIF01000027">
    <property type="protein sequence ID" value="PKI80803.1"/>
    <property type="molecule type" value="Genomic_DNA"/>
</dbReference>
<comment type="function">
    <text evidence="8">Involved in the biosynthesis of the chorismate, which leads to the biosynthesis of aromatic amino acids. Catalyzes the reversible NADPH linked reduction of 3-dehydroshikimate (DHSA) to yield shikimate (SA).</text>
</comment>
<dbReference type="PANTHER" id="PTHR21089:SF1">
    <property type="entry name" value="BIFUNCTIONAL 3-DEHYDROQUINATE DEHYDRATASE_SHIKIMATE DEHYDROGENASE, CHLOROPLASTIC"/>
    <property type="match status" value="1"/>
</dbReference>
<feature type="binding site" evidence="8">
    <location>
        <position position="216"/>
    </location>
    <ligand>
        <name>shikimate</name>
        <dbReference type="ChEBI" id="CHEBI:36208"/>
    </ligand>
</feature>
<keyword evidence="5 8" id="KW-0560">Oxidoreductase</keyword>
<dbReference type="InterPro" id="IPR006151">
    <property type="entry name" value="Shikm_DH/Glu-tRNA_Rdtase"/>
</dbReference>
<dbReference type="GO" id="GO:0005829">
    <property type="term" value="C:cytosol"/>
    <property type="evidence" value="ECO:0007669"/>
    <property type="project" value="TreeGrafter"/>
</dbReference>
<dbReference type="GO" id="GO:0009073">
    <property type="term" value="P:aromatic amino acid family biosynthetic process"/>
    <property type="evidence" value="ECO:0007669"/>
    <property type="project" value="UniProtKB-KW"/>
</dbReference>
<dbReference type="KEGG" id="ahs:AHALO_1504"/>
<feature type="domain" description="SDH C-terminal" evidence="11">
    <location>
        <begin position="236"/>
        <end position="266"/>
    </location>
</feature>
<dbReference type="OrthoDB" id="9792692at2"/>
<feature type="binding site" evidence="8">
    <location>
        <position position="214"/>
    </location>
    <ligand>
        <name>NADP(+)</name>
        <dbReference type="ChEBI" id="CHEBI:58349"/>
    </ligand>
</feature>
<evidence type="ECO:0000259" key="10">
    <source>
        <dbReference type="Pfam" id="PF08501"/>
    </source>
</evidence>
<feature type="binding site" evidence="8">
    <location>
        <begin position="22"/>
        <end position="24"/>
    </location>
    <ligand>
        <name>shikimate</name>
        <dbReference type="ChEBI" id="CHEBI:36208"/>
    </ligand>
</feature>
<keyword evidence="3 8" id="KW-0028">Amino-acid biosynthesis</keyword>
<dbReference type="InterPro" id="IPR041121">
    <property type="entry name" value="SDH_C"/>
</dbReference>
<feature type="domain" description="Quinate/shikimate 5-dehydrogenase/glutamyl-tRNA reductase" evidence="9">
    <location>
        <begin position="121"/>
        <end position="187"/>
    </location>
</feature>
<comment type="similarity">
    <text evidence="8">Belongs to the shikimate dehydrogenase family.</text>
</comment>
<name>A0A2N1J2M1_9BACT</name>
<comment type="pathway">
    <text evidence="1 8">Metabolic intermediate biosynthesis; chorismate biosynthesis; chorismate from D-erythrose 4-phosphate and phosphoenolpyruvate: step 4/7.</text>
</comment>
<dbReference type="RefSeq" id="WP_101184762.1">
    <property type="nucleotide sequence ID" value="NZ_CP031218.1"/>
</dbReference>
<dbReference type="SUPFAM" id="SSF51735">
    <property type="entry name" value="NAD(P)-binding Rossmann-fold domains"/>
    <property type="match status" value="1"/>
</dbReference>
<dbReference type="AlphaFoldDB" id="A0A2N1J2M1"/>
<evidence type="ECO:0000259" key="9">
    <source>
        <dbReference type="Pfam" id="PF01488"/>
    </source>
</evidence>
<dbReference type="Gene3D" id="3.40.50.720">
    <property type="entry name" value="NAD(P)-binding Rossmann-like Domain"/>
    <property type="match status" value="1"/>
</dbReference>
<proteinExistence type="inferred from homology"/>
<dbReference type="GO" id="GO:0008652">
    <property type="term" value="P:amino acid biosynthetic process"/>
    <property type="evidence" value="ECO:0007669"/>
    <property type="project" value="UniProtKB-KW"/>
</dbReference>
<dbReference type="Pfam" id="PF01488">
    <property type="entry name" value="Shikimate_DH"/>
    <property type="match status" value="1"/>
</dbReference>
<dbReference type="GO" id="GO:0019632">
    <property type="term" value="P:shikimate metabolic process"/>
    <property type="evidence" value="ECO:0007669"/>
    <property type="project" value="InterPro"/>
</dbReference>
<feature type="binding site" evidence="8">
    <location>
        <position position="107"/>
    </location>
    <ligand>
        <name>shikimate</name>
        <dbReference type="ChEBI" id="CHEBI:36208"/>
    </ligand>
</feature>
<evidence type="ECO:0000256" key="5">
    <source>
        <dbReference type="ARBA" id="ARBA00023002"/>
    </source>
</evidence>
<dbReference type="UniPathway" id="UPA00053">
    <property type="reaction ID" value="UER00087"/>
</dbReference>
<gene>
    <name evidence="8" type="primary">aroE</name>
    <name evidence="12" type="ORF">CP960_07305</name>
</gene>
<dbReference type="NCBIfam" id="NF001316">
    <property type="entry name" value="PRK00258.2-5"/>
    <property type="match status" value="1"/>
</dbReference>
<dbReference type="InterPro" id="IPR013708">
    <property type="entry name" value="Shikimate_DH-bd_N"/>
</dbReference>
<dbReference type="EC" id="1.1.1.25" evidence="2 8"/>
<dbReference type="CDD" id="cd01065">
    <property type="entry name" value="NAD_bind_Shikimate_DH"/>
    <property type="match status" value="1"/>
</dbReference>
<evidence type="ECO:0000256" key="1">
    <source>
        <dbReference type="ARBA" id="ARBA00004871"/>
    </source>
</evidence>
<feature type="binding site" evidence="8">
    <location>
        <position position="92"/>
    </location>
    <ligand>
        <name>shikimate</name>
        <dbReference type="ChEBI" id="CHEBI:36208"/>
    </ligand>
</feature>
<dbReference type="SUPFAM" id="SSF53223">
    <property type="entry name" value="Aminoacid dehydrogenase-like, N-terminal domain"/>
    <property type="match status" value="1"/>
</dbReference>
<feature type="binding site" evidence="8">
    <location>
        <position position="67"/>
    </location>
    <ligand>
        <name>shikimate</name>
        <dbReference type="ChEBI" id="CHEBI:36208"/>
    </ligand>
</feature>
<dbReference type="Proteomes" id="UP000233248">
    <property type="component" value="Unassembled WGS sequence"/>
</dbReference>
<evidence type="ECO:0000256" key="4">
    <source>
        <dbReference type="ARBA" id="ARBA00022857"/>
    </source>
</evidence>